<keyword evidence="1" id="KW-0614">Plasmid</keyword>
<dbReference type="Proteomes" id="UP001225378">
    <property type="component" value="Plasmid unnamed2"/>
</dbReference>
<gene>
    <name evidence="1" type="ORF">Q9L42_020440</name>
</gene>
<geneLocation type="plasmid" evidence="1 2">
    <name>unnamed2</name>
</geneLocation>
<evidence type="ECO:0000313" key="2">
    <source>
        <dbReference type="Proteomes" id="UP001225378"/>
    </source>
</evidence>
<accession>A0AAU7P0F8</accession>
<evidence type="ECO:0000313" key="1">
    <source>
        <dbReference type="EMBL" id="XBS22685.1"/>
    </source>
</evidence>
<sequence length="60" mass="6635">MPLVYQSARVTVLEDQGILRISDLGSGDVIAEHAVRHIIKNRDPSLLVERLENDLGKLLG</sequence>
<reference evidence="1 2" key="1">
    <citation type="journal article" date="2024" name="Microbiology">
        <title>Methylomarinum rosea sp. nov., a novel halophilic methanotrophic bacterium from the hypersaline Lake Elton.</title>
        <authorList>
            <person name="Suleimanov R.Z."/>
            <person name="Oshkin I.Y."/>
            <person name="Danilova O.V."/>
            <person name="Suzina N.E."/>
            <person name="Dedysh S.N."/>
        </authorList>
    </citation>
    <scope>NUCLEOTIDE SEQUENCE [LARGE SCALE GENOMIC DNA]</scope>
    <source>
        <strain evidence="1 2">Ch1-1</strain>
        <plasmid evidence="2">unnamed2</plasmid>
    </source>
</reference>
<dbReference type="AlphaFoldDB" id="A0AAU7P0F8"/>
<dbReference type="KEGG" id="mech:Q9L42_020440"/>
<proteinExistence type="predicted"/>
<keyword evidence="2" id="KW-1185">Reference proteome</keyword>
<dbReference type="EMBL" id="CP157744">
    <property type="protein sequence ID" value="XBS22685.1"/>
    <property type="molecule type" value="Genomic_DNA"/>
</dbReference>
<organism evidence="1 2">
    <name type="scientific">Methylomarinum roseum</name>
    <dbReference type="NCBI Taxonomy" id="3067653"/>
    <lineage>
        <taxon>Bacteria</taxon>
        <taxon>Pseudomonadati</taxon>
        <taxon>Pseudomonadota</taxon>
        <taxon>Gammaproteobacteria</taxon>
        <taxon>Methylococcales</taxon>
        <taxon>Methylococcaceae</taxon>
        <taxon>Methylomarinum</taxon>
    </lineage>
</organism>
<name>A0AAU7P0F8_9GAMM</name>
<protein>
    <submittedName>
        <fullName evidence="1">Uncharacterized protein</fullName>
    </submittedName>
</protein>